<dbReference type="EMBL" id="AGCU01161653">
    <property type="status" value="NOT_ANNOTATED_CDS"/>
    <property type="molecule type" value="Genomic_DNA"/>
</dbReference>
<feature type="region of interest" description="Disordered" evidence="2">
    <location>
        <begin position="1612"/>
        <end position="1652"/>
    </location>
</feature>
<reference evidence="4" key="3">
    <citation type="submission" date="2025-08" db="UniProtKB">
        <authorList>
            <consortium name="Ensembl"/>
        </authorList>
    </citation>
    <scope>IDENTIFICATION</scope>
</reference>
<feature type="domain" description="Fibronectin type-III" evidence="3">
    <location>
        <begin position="1013"/>
        <end position="1104"/>
    </location>
</feature>
<feature type="region of interest" description="Disordered" evidence="2">
    <location>
        <begin position="1954"/>
        <end position="1976"/>
    </location>
</feature>
<reference evidence="4" key="4">
    <citation type="submission" date="2025-09" db="UniProtKB">
        <authorList>
            <consortium name="Ensembl"/>
        </authorList>
    </citation>
    <scope>IDENTIFICATION</scope>
</reference>
<dbReference type="Pfam" id="PF00041">
    <property type="entry name" value="fn3"/>
    <property type="match status" value="24"/>
</dbReference>
<keyword evidence="5" id="KW-1185">Reference proteome</keyword>
<dbReference type="Proteomes" id="UP000007267">
    <property type="component" value="Unassembled WGS sequence"/>
</dbReference>
<feature type="domain" description="Fibronectin type-III" evidence="3">
    <location>
        <begin position="2174"/>
        <end position="2263"/>
    </location>
</feature>
<proteinExistence type="predicted"/>
<dbReference type="PROSITE" id="PS50853">
    <property type="entry name" value="FN3"/>
    <property type="match status" value="23"/>
</dbReference>
<feature type="domain" description="Fibronectin type-III" evidence="3">
    <location>
        <begin position="515"/>
        <end position="610"/>
    </location>
</feature>
<dbReference type="FunFam" id="2.60.40.10:FF:000024">
    <property type="entry name" value="Tenascin-X"/>
    <property type="match status" value="1"/>
</dbReference>
<evidence type="ECO:0000313" key="4">
    <source>
        <dbReference type="Ensembl" id="ENSPSIP00000008818.1"/>
    </source>
</evidence>
<feature type="region of interest" description="Disordered" evidence="2">
    <location>
        <begin position="1184"/>
        <end position="1214"/>
    </location>
</feature>
<evidence type="ECO:0000256" key="2">
    <source>
        <dbReference type="SAM" id="MobiDB-lite"/>
    </source>
</evidence>
<dbReference type="PANTHER" id="PTHR46708:SF3">
    <property type="entry name" value="TENASCIN-X"/>
    <property type="match status" value="1"/>
</dbReference>
<dbReference type="EMBL" id="AGCU01161648">
    <property type="status" value="NOT_ANNOTATED_CDS"/>
    <property type="molecule type" value="Genomic_DNA"/>
</dbReference>
<dbReference type="HOGENOM" id="CLU_001162_1_0_1"/>
<dbReference type="GO" id="GO:0030155">
    <property type="term" value="P:regulation of cell adhesion"/>
    <property type="evidence" value="ECO:0007669"/>
    <property type="project" value="TreeGrafter"/>
</dbReference>
<dbReference type="PANTHER" id="PTHR46708">
    <property type="entry name" value="TENASCIN"/>
    <property type="match status" value="1"/>
</dbReference>
<evidence type="ECO:0000259" key="3">
    <source>
        <dbReference type="PROSITE" id="PS50853"/>
    </source>
</evidence>
<feature type="domain" description="Fibronectin type-III" evidence="3">
    <location>
        <begin position="2365"/>
        <end position="2454"/>
    </location>
</feature>
<dbReference type="InterPro" id="IPR036116">
    <property type="entry name" value="FN3_sf"/>
</dbReference>
<dbReference type="CDD" id="cd00063">
    <property type="entry name" value="FN3"/>
    <property type="match status" value="22"/>
</dbReference>
<organism evidence="4 5">
    <name type="scientific">Pelodiscus sinensis</name>
    <name type="common">Chinese softshell turtle</name>
    <name type="synonym">Trionyx sinensis</name>
    <dbReference type="NCBI Taxonomy" id="13735"/>
    <lineage>
        <taxon>Eukaryota</taxon>
        <taxon>Metazoa</taxon>
        <taxon>Chordata</taxon>
        <taxon>Craniata</taxon>
        <taxon>Vertebrata</taxon>
        <taxon>Euteleostomi</taxon>
        <taxon>Archelosauria</taxon>
        <taxon>Testudinata</taxon>
        <taxon>Testudines</taxon>
        <taxon>Cryptodira</taxon>
        <taxon>Trionychia</taxon>
        <taxon>Trionychidae</taxon>
        <taxon>Pelodiscus</taxon>
    </lineage>
</organism>
<feature type="compositionally biased region" description="Basic and acidic residues" evidence="2">
    <location>
        <begin position="1420"/>
        <end position="1433"/>
    </location>
</feature>
<feature type="domain" description="Fibronectin type-III" evidence="3">
    <location>
        <begin position="2267"/>
        <end position="2357"/>
    </location>
</feature>
<feature type="domain" description="Fibronectin type-III" evidence="3">
    <location>
        <begin position="1428"/>
        <end position="1522"/>
    </location>
</feature>
<feature type="domain" description="Fibronectin type-III" evidence="3">
    <location>
        <begin position="1208"/>
        <end position="1301"/>
    </location>
</feature>
<dbReference type="eggNOG" id="KOG1225">
    <property type="taxonomic scope" value="Eukaryota"/>
</dbReference>
<feature type="region of interest" description="Disordered" evidence="2">
    <location>
        <begin position="1283"/>
        <end position="1309"/>
    </location>
</feature>
<feature type="domain" description="Fibronectin type-III" evidence="3">
    <location>
        <begin position="2472"/>
        <end position="2557"/>
    </location>
</feature>
<feature type="region of interest" description="Disordered" evidence="2">
    <location>
        <begin position="595"/>
        <end position="621"/>
    </location>
</feature>
<name>K7FLA8_PELSI</name>
<dbReference type="InterPro" id="IPR003961">
    <property type="entry name" value="FN3_dom"/>
</dbReference>
<dbReference type="EMBL" id="AGCU01161650">
    <property type="status" value="NOT_ANNOTATED_CDS"/>
    <property type="molecule type" value="Genomic_DNA"/>
</dbReference>
<protein>
    <recommendedName>
        <fullName evidence="3">Fibronectin type-III domain-containing protein</fullName>
    </recommendedName>
</protein>
<feature type="domain" description="Fibronectin type-III" evidence="3">
    <location>
        <begin position="421"/>
        <end position="514"/>
    </location>
</feature>
<accession>K7FLA8</accession>
<feature type="region of interest" description="Disordered" evidence="2">
    <location>
        <begin position="86"/>
        <end position="111"/>
    </location>
</feature>
<feature type="domain" description="Fibronectin type-III" evidence="3">
    <location>
        <begin position="1314"/>
        <end position="1403"/>
    </location>
</feature>
<feature type="domain" description="Fibronectin type-III" evidence="3">
    <location>
        <begin position="2079"/>
        <end position="2169"/>
    </location>
</feature>
<dbReference type="EMBL" id="AGCU01161654">
    <property type="status" value="NOT_ANNOTATED_CDS"/>
    <property type="molecule type" value="Genomic_DNA"/>
</dbReference>
<dbReference type="STRING" id="13735.ENSPSIP00000008818"/>
<feature type="compositionally biased region" description="Low complexity" evidence="2">
    <location>
        <begin position="406"/>
        <end position="416"/>
    </location>
</feature>
<feature type="compositionally biased region" description="Low complexity" evidence="2">
    <location>
        <begin position="602"/>
        <end position="613"/>
    </location>
</feature>
<feature type="domain" description="Fibronectin type-III" evidence="3">
    <location>
        <begin position="818"/>
        <end position="908"/>
    </location>
</feature>
<dbReference type="EMBL" id="AGCU01161655">
    <property type="status" value="NOT_ANNOTATED_CDS"/>
    <property type="molecule type" value="Genomic_DNA"/>
</dbReference>
<evidence type="ECO:0000256" key="1">
    <source>
        <dbReference type="ARBA" id="ARBA00022737"/>
    </source>
</evidence>
<dbReference type="Ensembl" id="ENSPSIT00000008864.1">
    <property type="protein sequence ID" value="ENSPSIP00000008818.1"/>
    <property type="gene ID" value="ENSPSIG00000007996.1"/>
</dbReference>
<dbReference type="SMART" id="SM00060">
    <property type="entry name" value="FN3"/>
    <property type="match status" value="24"/>
</dbReference>
<keyword evidence="1" id="KW-0677">Repeat</keyword>
<feature type="domain" description="Fibronectin type-III" evidence="3">
    <location>
        <begin position="716"/>
        <end position="810"/>
    </location>
</feature>
<feature type="region of interest" description="Disordered" evidence="2">
    <location>
        <begin position="2344"/>
        <end position="2366"/>
    </location>
</feature>
<feature type="region of interest" description="Disordered" evidence="2">
    <location>
        <begin position="182"/>
        <end position="215"/>
    </location>
</feature>
<feature type="domain" description="Fibronectin type-III" evidence="3">
    <location>
        <begin position="209"/>
        <end position="300"/>
    </location>
</feature>
<feature type="region of interest" description="Disordered" evidence="2">
    <location>
        <begin position="1789"/>
        <end position="1825"/>
    </location>
</feature>
<feature type="region of interest" description="Disordered" evidence="2">
    <location>
        <begin position="796"/>
        <end position="823"/>
    </location>
</feature>
<dbReference type="GO" id="GO:0005615">
    <property type="term" value="C:extracellular space"/>
    <property type="evidence" value="ECO:0007669"/>
    <property type="project" value="TreeGrafter"/>
</dbReference>
<feature type="domain" description="Fibronectin type-III" evidence="3">
    <location>
        <begin position="618"/>
        <end position="702"/>
    </location>
</feature>
<dbReference type="Gene3D" id="2.60.40.10">
    <property type="entry name" value="Immunoglobulins"/>
    <property type="match status" value="25"/>
</dbReference>
<sequence>PAEPGAQPSLGELSASDVTHDSVLLSWTVPAGDFDSFLLQYKDAEGQPQALPVDGGSRTVTVPNLAPSRRYKFNLYGVSGRKRLGPLSTDATTAAEPQEAKPAPEPSLGDLSASDVTHESVLLSWTVPAGDFDSFLLQYKDAEGQPQALPVDGGSRTVTVPNLAPSRRYKFNLYGVSGRKRLGPLSTDATTVTRRKSTAGGTRPTPQPSLGELSASDVTHDSVLLSWTVPAGDFDSFLLQYKDAEGRPQALPMDGGSRTVTVPNLAPSRRYKFNLYGVSGRKRLGPVSTDATTGQRLLPGRRPLPLPPPLRCSVQDLPNPPLAGNSLALEGPSEPTRAPQGPSSDQRNCDSFLLQYKDAEGQPQALPVDGGSRTVTVPNLAPSRRYKFNLYGVSGRKRLGPLSTDATTAAAPQEEPSPQPSLGELSASDITHDSVLLSWTIDKGTFDSFLLQYKDAEGQPQALPVDGGSRTVTVPNLAPSRRYKFNLYGVSGRKRLGPLSTDATTAPRLHLSPSSPREPSLGELSASDITHDSVLLSWTVPAGDFDSFLLQYKDAEGQPQALPVDGGSRTVTVPNLAPSRRYKFNLYGVSGRKRLGPLSTDATTAAAPQTEQPAPQPSLGELSASDITHDSVLLSWTVPAGDFDSFLLQYKDAEGQPQALRVDGASRTVTIPNLAPSHRYKFRWMGGVDRWSCGMCKDGWRRWNQLWGDGGHSSPAPREPSLGELSASDVTHDSVLLSWTVPAGDFDSFLLQYKDAEGKPQALPVDGGSRTVTVPNLAPSRRYKFNLYGVSGRKRLGPLSTDATTAAEPQEEPTPHPSLGELSASDVTHDSVLLSWTVPAGDFDSFLLQYKDAEGQPQALRVDGASRTVTVPNLAPSRRYKFNLYGVSGRKRLGPLSTDATTATAPQEEVRTQLRLGKLSAANAAHDSLDLSWTVEEGTFDSFIVQYRDADGNPRALPVDGALRSLHLHDLAPSHRYKINLYGVSGRKRLGPVSTNATTAAEPQGAKPTLEPSLGELSASDVTHDSVLLSWTVPAGDFDSFLLQYKDAEGQPQALRVDGASRTVTVPNLAPSPLYKINLYGVSGRKRLGPVSTNATTAPRTEEPLLQMTRVMLPSSDITHDSVRLSWTIDKGTFDSFLLQYKDAEGQPQALPVDGGSRSVTVPNLAPSRRYKFNLYGVSGRKRLGPVSTDATTGQRLPPGHRPSAQPSLGDLSASDVTHESVRLSWTVPAGDFDSFLLQYKDAEGKPQALPVDGGSRTVTVPNLAPSRRYKFNLYGVSGRKRLGPLSTDATTVPRTLTPRGPSLPKEQPALQPSLGELSVSDITHDSVLLSWTIDKGTFDSFLLQYKDAEGQPQALPVDGGSRTVTVPNLAPSRRYKFNLYGVSGRKRLGPLSTDATTEKPQSKITCIPGPPKSNTPGPSERESSPAARRDEEPTAQPSLGELSPSWPVPAGDFDSFLLQYKDAEGQPQALPVDGGSRTVTVPNLAPSRRYKFNLYGVSGRKRLGPLSTDATTVAARFTPISFPATAPQEEVRTQLRLGKLSAANAAHDSLDLSWTVEEGTFDSFIVQYRDADGNPRALPVDGALRSLHLHDLAPSHRYKINLYGVSGRKRLGPVSTNATTDSNRHPSPPLSVPASAPQEEEPTSQPSLGELSASNITHDSVLLSWTVSTGDFDSFLLQYKDAEGNPQELPVEGGFRTVTVPNLAPSRRYKFNLYGVSGRKRLGPVSTDATTGLCPLLWPTPPQSPQPSLGELTASSITHDSVLLSWTVPAGDFDSFLLQYKDAEGQPQALRMDGGSRTVTIPNLTPSPAASASAPSPPTPPQIGEICMVRIDRQKVTKGPLAAEPQEAKPAPEPSLGDLSASPSWPVPAGDFDSFLLQYKDAEGQPQALPVDGGSRTVTVPNLAPSRRYKFNLYGVSGRKRLGPLSTDATTGIIWLPRDPANPPLAMPFTLTPSVPAAKPQEPKPEPQPSLGELSASDVTHDSVLLSWTVDKGTFDSFLLQYKDAEGKPQALPVDGGSRTVTVPNLAPSRRYKFNLYGVSGRKRLGPLSTDATTGQQGPAPLSVPTTAPREEPAPQPSLGELSASDITHESVLLSWTIDKGTFDSFLLQYKDAEGQPQALPVDGGSRMVTVPNLAPSRRYKFNLYGVSGRKRLGPLSTDTGSFRSCPLSCAPSLGELSASDVTHNSVLLAWTVPAGDFDSFILQYKDAEGQPQALSMDGGTRTVTVPNLAPSHRYKFNLYGVSGRKRLGPVSAPELLCPPPQEEPSLGELSASDITHESVLLSWTVPAGDFDSFLLQYKDAEGQPQALPVDGGSRTVTVPNLAPSRRYKFNLYGVSGRKRLGPLSTDATTAAARRDEEPTAQPSLGELSASNVTHESVLLSWTVPAGDFDSFLLQYKDAEGQPQALPVDGGSRTVTVPNLAPSRRYKFNLYGVSGRKRLGPLSTDATTGIQQAPPLAMPGVGGGPPTAQPSLGDLSASDVTHESVRLSWTVPAGDFDSFLLQYKDAEGKPQALPVDGGSRTVTVPNLAPSRRYKFNLYGVSGRKRLGPLSTDATTG</sequence>
<dbReference type="EMBL" id="AGCU01161649">
    <property type="status" value="NOT_ANNOTATED_CDS"/>
    <property type="molecule type" value="Genomic_DNA"/>
</dbReference>
<feature type="region of interest" description="Disordered" evidence="2">
    <location>
        <begin position="497"/>
        <end position="524"/>
    </location>
</feature>
<feature type="domain" description="Fibronectin type-III" evidence="3">
    <location>
        <begin position="1971"/>
        <end position="2061"/>
    </location>
</feature>
<feature type="domain" description="Fibronectin type-III" evidence="3">
    <location>
        <begin position="107"/>
        <end position="196"/>
    </location>
</feature>
<feature type="domain" description="Fibronectin type-III" evidence="3">
    <location>
        <begin position="1648"/>
        <end position="1737"/>
    </location>
</feature>
<dbReference type="GO" id="GO:0031175">
    <property type="term" value="P:neuron projection development"/>
    <property type="evidence" value="ECO:0007669"/>
    <property type="project" value="TreeGrafter"/>
</dbReference>
<dbReference type="InterPro" id="IPR050991">
    <property type="entry name" value="ECM_Regulatory_Proteins"/>
</dbReference>
<dbReference type="SUPFAM" id="SSF49265">
    <property type="entry name" value="Fibronectin type III"/>
    <property type="match status" value="24"/>
</dbReference>
<feature type="domain" description="Fibronectin type-III" evidence="3">
    <location>
        <begin position="915"/>
        <end position="1004"/>
    </location>
</feature>
<feature type="domain" description="Fibronectin type-III" evidence="3">
    <location>
        <begin position="1845"/>
        <end position="1940"/>
    </location>
</feature>
<dbReference type="EMBL" id="AGCU01161652">
    <property type="status" value="NOT_ANNOTATED_CDS"/>
    <property type="molecule type" value="Genomic_DNA"/>
</dbReference>
<reference evidence="5" key="1">
    <citation type="submission" date="2011-10" db="EMBL/GenBank/DDBJ databases">
        <authorList>
            <consortium name="Soft-shell Turtle Genome Consortium"/>
        </authorList>
    </citation>
    <scope>NUCLEOTIDE SEQUENCE [LARGE SCALE GENOMIC DNA]</scope>
    <source>
        <strain evidence="5">Daiwa-1</strain>
    </source>
</reference>
<feature type="region of interest" description="Disordered" evidence="2">
    <location>
        <begin position="282"/>
        <end position="348"/>
    </location>
</feature>
<dbReference type="EMBL" id="AGCU01161651">
    <property type="status" value="NOT_ANNOTATED_CDS"/>
    <property type="molecule type" value="Genomic_DNA"/>
</dbReference>
<dbReference type="InterPro" id="IPR013783">
    <property type="entry name" value="Ig-like_fold"/>
</dbReference>
<dbReference type="GeneTree" id="ENSGT00940000155565"/>
<feature type="region of interest" description="Disordered" evidence="2">
    <location>
        <begin position="2046"/>
        <end position="2083"/>
    </location>
</feature>
<feature type="domain" description="Fibronectin type-III" evidence="3">
    <location>
        <begin position="1537"/>
        <end position="1626"/>
    </location>
</feature>
<reference evidence="5" key="2">
    <citation type="journal article" date="2013" name="Nat. Genet.">
        <title>The draft genomes of soft-shell turtle and green sea turtle yield insights into the development and evolution of the turtle-specific body plan.</title>
        <authorList>
            <person name="Wang Z."/>
            <person name="Pascual-Anaya J."/>
            <person name="Zadissa A."/>
            <person name="Li W."/>
            <person name="Niimura Y."/>
            <person name="Huang Z."/>
            <person name="Li C."/>
            <person name="White S."/>
            <person name="Xiong Z."/>
            <person name="Fang D."/>
            <person name="Wang B."/>
            <person name="Ming Y."/>
            <person name="Chen Y."/>
            <person name="Zheng Y."/>
            <person name="Kuraku S."/>
            <person name="Pignatelli M."/>
            <person name="Herrero J."/>
            <person name="Beal K."/>
            <person name="Nozawa M."/>
            <person name="Li Q."/>
            <person name="Wang J."/>
            <person name="Zhang H."/>
            <person name="Yu L."/>
            <person name="Shigenobu S."/>
            <person name="Wang J."/>
            <person name="Liu J."/>
            <person name="Flicek P."/>
            <person name="Searle S."/>
            <person name="Wang J."/>
            <person name="Kuratani S."/>
            <person name="Yin Y."/>
            <person name="Aken B."/>
            <person name="Zhang G."/>
            <person name="Irie N."/>
        </authorList>
    </citation>
    <scope>NUCLEOTIDE SEQUENCE [LARGE SCALE GENOMIC DNA]</scope>
    <source>
        <strain evidence="5">Daiwa-1</strain>
    </source>
</reference>
<feature type="domain" description="Fibronectin type-III" evidence="3">
    <location>
        <begin position="9"/>
        <end position="98"/>
    </location>
</feature>
<feature type="domain" description="Fibronectin type-III" evidence="3">
    <location>
        <begin position="1107"/>
        <end position="1200"/>
    </location>
</feature>
<evidence type="ECO:0000313" key="5">
    <source>
        <dbReference type="Proteomes" id="UP000007267"/>
    </source>
</evidence>
<feature type="region of interest" description="Disordered" evidence="2">
    <location>
        <begin position="1838"/>
        <end position="1864"/>
    </location>
</feature>
<feature type="region of interest" description="Disordered" evidence="2">
    <location>
        <begin position="399"/>
        <end position="426"/>
    </location>
</feature>
<feature type="region of interest" description="Disordered" evidence="2">
    <location>
        <begin position="1387"/>
        <end position="1447"/>
    </location>
</feature>